<dbReference type="OrthoDB" id="7057889at2"/>
<proteinExistence type="predicted"/>
<evidence type="ECO:0000313" key="3">
    <source>
        <dbReference type="Proteomes" id="UP000245533"/>
    </source>
</evidence>
<dbReference type="RefSeq" id="WP_109643950.1">
    <property type="nucleotide sequence ID" value="NZ_QGGB01000001.1"/>
</dbReference>
<sequence>MGSLFTLRDYQALSATAVGQELLYLQPGNTTWFGELAVAQQSFGRVREGQRVIVRFSGYPYHEFGSVYGEVEYFSEFPVRDSLFLAKVHFPDGLLTSYGHDIPPRNGMTGRAEIITQDMRLLERVYNNITKELR</sequence>
<evidence type="ECO:0000313" key="2">
    <source>
        <dbReference type="EMBL" id="PWN08240.1"/>
    </source>
</evidence>
<evidence type="ECO:0000259" key="1">
    <source>
        <dbReference type="Pfam" id="PF26002"/>
    </source>
</evidence>
<dbReference type="EMBL" id="QGGB01000001">
    <property type="protein sequence ID" value="PWN08240.1"/>
    <property type="molecule type" value="Genomic_DNA"/>
</dbReference>
<dbReference type="Proteomes" id="UP000245533">
    <property type="component" value="Unassembled WGS sequence"/>
</dbReference>
<gene>
    <name evidence="2" type="ORF">DDZ15_00995</name>
</gene>
<dbReference type="Gene3D" id="2.40.30.170">
    <property type="match status" value="1"/>
</dbReference>
<protein>
    <recommendedName>
        <fullName evidence="1">AprE-like beta-barrel domain-containing protein</fullName>
    </recommendedName>
</protein>
<dbReference type="AlphaFoldDB" id="A0A316TUV2"/>
<feature type="domain" description="AprE-like beta-barrel" evidence="1">
    <location>
        <begin position="35"/>
        <end position="116"/>
    </location>
</feature>
<reference evidence="2 3" key="1">
    <citation type="submission" date="2018-05" db="EMBL/GenBank/DDBJ databases">
        <title>Rhodohalobacter halophilus gen. nov., sp. nov., a moderately halophilic member of the family Balneolaceae.</title>
        <authorList>
            <person name="Liu Z.-W."/>
        </authorList>
    </citation>
    <scope>NUCLEOTIDE SEQUENCE [LARGE SCALE GENOMIC DNA]</scope>
    <source>
        <strain evidence="2 3">8A47</strain>
    </source>
</reference>
<dbReference type="Pfam" id="PF26002">
    <property type="entry name" value="Beta-barrel_AprE"/>
    <property type="match status" value="1"/>
</dbReference>
<accession>A0A316TUV2</accession>
<keyword evidence="3" id="KW-1185">Reference proteome</keyword>
<dbReference type="InterPro" id="IPR058982">
    <property type="entry name" value="Beta-barrel_AprE"/>
</dbReference>
<comment type="caution">
    <text evidence="2">The sequence shown here is derived from an EMBL/GenBank/DDBJ whole genome shotgun (WGS) entry which is preliminary data.</text>
</comment>
<name>A0A316TUV2_9BACT</name>
<organism evidence="2 3">
    <name type="scientific">Rhodohalobacter mucosus</name>
    <dbReference type="NCBI Taxonomy" id="2079485"/>
    <lineage>
        <taxon>Bacteria</taxon>
        <taxon>Pseudomonadati</taxon>
        <taxon>Balneolota</taxon>
        <taxon>Balneolia</taxon>
        <taxon>Balneolales</taxon>
        <taxon>Balneolaceae</taxon>
        <taxon>Rhodohalobacter</taxon>
    </lineage>
</organism>